<dbReference type="RefSeq" id="WP_086622930.1">
    <property type="nucleotide sequence ID" value="NZ_CP021323.1"/>
</dbReference>
<dbReference type="PANTHER" id="PTHR45138">
    <property type="entry name" value="REGULATORY COMPONENTS OF SENSORY TRANSDUCTION SYSTEM"/>
    <property type="match status" value="1"/>
</dbReference>
<dbReference type="Proteomes" id="UP000250025">
    <property type="component" value="Chromosome"/>
</dbReference>
<keyword evidence="4" id="KW-0472">Membrane</keyword>
<dbReference type="EMBL" id="CP021323">
    <property type="protein sequence ID" value="ARS54058.1"/>
    <property type="molecule type" value="Genomic_DNA"/>
</dbReference>
<name>A0A2Z2H9M0_9GAMM</name>
<dbReference type="FunFam" id="3.30.70.270:FF:000001">
    <property type="entry name" value="Diguanylate cyclase domain protein"/>
    <property type="match status" value="1"/>
</dbReference>
<evidence type="ECO:0000256" key="4">
    <source>
        <dbReference type="SAM" id="Phobius"/>
    </source>
</evidence>
<feature type="transmembrane region" description="Helical" evidence="4">
    <location>
        <begin position="123"/>
        <end position="144"/>
    </location>
</feature>
<dbReference type="InterPro" id="IPR050469">
    <property type="entry name" value="Diguanylate_Cyclase"/>
</dbReference>
<feature type="transmembrane region" description="Helical" evidence="4">
    <location>
        <begin position="59"/>
        <end position="82"/>
    </location>
</feature>
<evidence type="ECO:0000256" key="3">
    <source>
        <dbReference type="ARBA" id="ARBA00034247"/>
    </source>
</evidence>
<dbReference type="InterPro" id="IPR029787">
    <property type="entry name" value="Nucleotide_cyclase"/>
</dbReference>
<feature type="transmembrane region" description="Helical" evidence="4">
    <location>
        <begin position="156"/>
        <end position="177"/>
    </location>
</feature>
<dbReference type="InterPro" id="IPR000160">
    <property type="entry name" value="GGDEF_dom"/>
</dbReference>
<accession>A0A2Z2H9M0</accession>
<dbReference type="PROSITE" id="PS50887">
    <property type="entry name" value="GGDEF"/>
    <property type="match status" value="1"/>
</dbReference>
<evidence type="ECO:0000256" key="2">
    <source>
        <dbReference type="ARBA" id="ARBA00012528"/>
    </source>
</evidence>
<proteinExistence type="predicted"/>
<feature type="transmembrane region" description="Helical" evidence="4">
    <location>
        <begin position="189"/>
        <end position="208"/>
    </location>
</feature>
<dbReference type="AlphaFoldDB" id="A0A2Z2H9M0"/>
<keyword evidence="7" id="KW-1185">Reference proteome</keyword>
<dbReference type="GO" id="GO:0052621">
    <property type="term" value="F:diguanylate cyclase activity"/>
    <property type="evidence" value="ECO:0007669"/>
    <property type="project" value="UniProtKB-EC"/>
</dbReference>
<gene>
    <name evidence="6" type="ORF">B9G99_15205</name>
</gene>
<evidence type="ECO:0000256" key="1">
    <source>
        <dbReference type="ARBA" id="ARBA00001946"/>
    </source>
</evidence>
<dbReference type="NCBIfam" id="TIGR00254">
    <property type="entry name" value="GGDEF"/>
    <property type="match status" value="1"/>
</dbReference>
<feature type="domain" description="GGDEF" evidence="5">
    <location>
        <begin position="250"/>
        <end position="380"/>
    </location>
</feature>
<organism evidence="6 7">
    <name type="scientific">Kushneria konosiri</name>
    <dbReference type="NCBI Taxonomy" id="698828"/>
    <lineage>
        <taxon>Bacteria</taxon>
        <taxon>Pseudomonadati</taxon>
        <taxon>Pseudomonadota</taxon>
        <taxon>Gammaproteobacteria</taxon>
        <taxon>Oceanospirillales</taxon>
        <taxon>Halomonadaceae</taxon>
        <taxon>Kushneria</taxon>
    </lineage>
</organism>
<dbReference type="Pfam" id="PF00990">
    <property type="entry name" value="GGDEF"/>
    <property type="match status" value="1"/>
</dbReference>
<dbReference type="CDD" id="cd01949">
    <property type="entry name" value="GGDEF"/>
    <property type="match status" value="1"/>
</dbReference>
<evidence type="ECO:0000313" key="7">
    <source>
        <dbReference type="Proteomes" id="UP000250025"/>
    </source>
</evidence>
<dbReference type="KEGG" id="kus:B9G99_15205"/>
<evidence type="ECO:0000259" key="5">
    <source>
        <dbReference type="PROSITE" id="PS50887"/>
    </source>
</evidence>
<comment type="cofactor">
    <cofactor evidence="1">
        <name>Mg(2+)</name>
        <dbReference type="ChEBI" id="CHEBI:18420"/>
    </cofactor>
</comment>
<comment type="catalytic activity">
    <reaction evidence="3">
        <text>2 GTP = 3',3'-c-di-GMP + 2 diphosphate</text>
        <dbReference type="Rhea" id="RHEA:24898"/>
        <dbReference type="ChEBI" id="CHEBI:33019"/>
        <dbReference type="ChEBI" id="CHEBI:37565"/>
        <dbReference type="ChEBI" id="CHEBI:58805"/>
        <dbReference type="EC" id="2.7.7.65"/>
    </reaction>
</comment>
<reference evidence="6 7" key="1">
    <citation type="journal article" date="2017" name="Int. J. Syst. Evol. Microbiol.">
        <title>Kushneria konosiri sp. nov., isolated from the Korean salt-fermented seafood Daemi-jeot.</title>
        <authorList>
            <person name="Yun J.H."/>
            <person name="Park S.K."/>
            <person name="Lee J.Y."/>
            <person name="Jung M.J."/>
            <person name="Bae J.W."/>
        </authorList>
    </citation>
    <scope>NUCLEOTIDE SEQUENCE [LARGE SCALE GENOMIC DNA]</scope>
    <source>
        <strain evidence="6 7">X49</strain>
    </source>
</reference>
<dbReference type="PANTHER" id="PTHR45138:SF9">
    <property type="entry name" value="DIGUANYLATE CYCLASE DGCM-RELATED"/>
    <property type="match status" value="1"/>
</dbReference>
<dbReference type="SMART" id="SM00267">
    <property type="entry name" value="GGDEF"/>
    <property type="match status" value="1"/>
</dbReference>
<feature type="transmembrane region" description="Helical" evidence="4">
    <location>
        <begin position="6"/>
        <end position="27"/>
    </location>
</feature>
<dbReference type="InterPro" id="IPR043128">
    <property type="entry name" value="Rev_trsase/Diguanyl_cyclase"/>
</dbReference>
<protein>
    <recommendedName>
        <fullName evidence="2">diguanylate cyclase</fullName>
        <ecNumber evidence="2">2.7.7.65</ecNumber>
    </recommendedName>
</protein>
<dbReference type="EC" id="2.7.7.65" evidence="2"/>
<keyword evidence="4" id="KW-1133">Transmembrane helix</keyword>
<dbReference type="Gene3D" id="3.30.70.270">
    <property type="match status" value="1"/>
</dbReference>
<evidence type="ECO:0000313" key="6">
    <source>
        <dbReference type="EMBL" id="ARS54058.1"/>
    </source>
</evidence>
<sequence>MLDLATLNFSSTVSRGAFMAVFAILVLREHDKAYLRHWLGAALASLLGAMVLTHEPTNLTLPILPSMQIFFLYMLSMALSWSGLKRFYGLDLRFWPIVAMVLLTISPALACLLVYSHGLSSNIVLTIYFLCATTASGVIVFEILMARREDLWSQIVVAVAFSSYALSFLLGACLLVFTQMQPSMETARISVIIDQINITLVYVGYIAMSGERANLKLRRQADTDPLTGLFNRRGIQRILHDSRYFGSQDKTTSIVIGDLDHFKTVNDTLGHEGGDVVLTTFAGCLKSVLRRSDLAVRWGGEEFLMVLANTDLDEAKKFAERLREMTERHDFQICGDQISVTISIGIAEVNPESESINETIQRADKALYRAKREGRNRVCY</sequence>
<feature type="transmembrane region" description="Helical" evidence="4">
    <location>
        <begin position="94"/>
        <end position="117"/>
    </location>
</feature>
<dbReference type="SUPFAM" id="SSF55073">
    <property type="entry name" value="Nucleotide cyclase"/>
    <property type="match status" value="1"/>
</dbReference>
<keyword evidence="4" id="KW-0812">Transmembrane</keyword>
<dbReference type="OrthoDB" id="9812260at2"/>